<evidence type="ECO:0000259" key="1">
    <source>
        <dbReference type="Pfam" id="PF06032"/>
    </source>
</evidence>
<comment type="caution">
    <text evidence="3">The sequence shown here is derived from an EMBL/GenBank/DDBJ whole genome shotgun (WGS) entry which is preliminary data.</text>
</comment>
<accession>A0A542Y3L2</accession>
<dbReference type="Proteomes" id="UP000319094">
    <property type="component" value="Unassembled WGS sequence"/>
</dbReference>
<sequence length="345" mass="36208">MALTLTADDLPLLAAGASFCGTGGGGSPKLTELMVRPVFAEPVETVLPGELPPETQCFAPAFAGSTLLLSERLPGRDEFGPLIAVAERWIGARLEAACSFEAGGMNALTPFLFAPDRAVIDADCSGRAVPTLDRTSIYVERLPGLFAVCATGAGGVALVTSERSKDVDGLMRAAMIQAGGAGAVLFAGFTARDLLTASLHGHLARSREIGRALRETIEDPVATLAARLGATLIGEGRIATLTQDARDAHVHAAEVTGMDGSVIRLVSRSEHLAVLVDGATVAAAPEYIVAIDVLSRELIEVTDLRLHRHVAILTLPADDWWRNAPERAAKLFPSSYGLSGLDPEW</sequence>
<dbReference type="Pfam" id="PF20906">
    <property type="entry name" value="S-Me-THD_C"/>
    <property type="match status" value="1"/>
</dbReference>
<dbReference type="EMBL" id="VFON01000001">
    <property type="protein sequence ID" value="TQL42660.1"/>
    <property type="molecule type" value="Genomic_DNA"/>
</dbReference>
<name>A0A542Y3L2_9MICO</name>
<dbReference type="InterPro" id="IPR010318">
    <property type="entry name" value="S-Me-THD_N"/>
</dbReference>
<feature type="domain" description="S-Me-THD-like C-terminal" evidence="2">
    <location>
        <begin position="165"/>
        <end position="338"/>
    </location>
</feature>
<gene>
    <name evidence="3" type="ORF">FB468_0664</name>
</gene>
<reference evidence="3 4" key="1">
    <citation type="submission" date="2019-06" db="EMBL/GenBank/DDBJ databases">
        <title>Sequencing the genomes of 1000 actinobacteria strains.</title>
        <authorList>
            <person name="Klenk H.-P."/>
        </authorList>
    </citation>
    <scope>NUCLEOTIDE SEQUENCE [LARGE SCALE GENOMIC DNA]</scope>
    <source>
        <strain evidence="3 4">DSM 8803</strain>
    </source>
</reference>
<evidence type="ECO:0008006" key="5">
    <source>
        <dbReference type="Google" id="ProtNLM"/>
    </source>
</evidence>
<dbReference type="InterPro" id="IPR027479">
    <property type="entry name" value="S-Me-THD_N_sf"/>
</dbReference>
<dbReference type="SUPFAM" id="SSF160991">
    <property type="entry name" value="CV3147-like"/>
    <property type="match status" value="1"/>
</dbReference>
<dbReference type="AlphaFoldDB" id="A0A542Y3L2"/>
<evidence type="ECO:0000313" key="4">
    <source>
        <dbReference type="Proteomes" id="UP000319094"/>
    </source>
</evidence>
<feature type="domain" description="S-Me-THD N-terminal" evidence="1">
    <location>
        <begin position="9"/>
        <end position="160"/>
    </location>
</feature>
<dbReference type="Pfam" id="PF06032">
    <property type="entry name" value="S-Me-THD_N"/>
    <property type="match status" value="1"/>
</dbReference>
<dbReference type="InterPro" id="IPR048350">
    <property type="entry name" value="S-Me-THD-like_C"/>
</dbReference>
<organism evidence="3 4">
    <name type="scientific">Leucobacter komagatae</name>
    <dbReference type="NCBI Taxonomy" id="55969"/>
    <lineage>
        <taxon>Bacteria</taxon>
        <taxon>Bacillati</taxon>
        <taxon>Actinomycetota</taxon>
        <taxon>Actinomycetes</taxon>
        <taxon>Micrococcales</taxon>
        <taxon>Microbacteriaceae</taxon>
        <taxon>Leucobacter</taxon>
    </lineage>
</organism>
<dbReference type="Gene3D" id="3.40.1610.10">
    <property type="entry name" value="CV3147-like domain"/>
    <property type="match status" value="1"/>
</dbReference>
<proteinExistence type="predicted"/>
<evidence type="ECO:0000259" key="2">
    <source>
        <dbReference type="Pfam" id="PF20906"/>
    </source>
</evidence>
<evidence type="ECO:0000313" key="3">
    <source>
        <dbReference type="EMBL" id="TQL42660.1"/>
    </source>
</evidence>
<dbReference type="OrthoDB" id="3170437at2"/>
<dbReference type="RefSeq" id="WP_141886082.1">
    <property type="nucleotide sequence ID" value="NZ_BAAAUY010000013.1"/>
</dbReference>
<protein>
    <recommendedName>
        <fullName evidence="5">DUF917 domain-containing protein</fullName>
    </recommendedName>
</protein>
<keyword evidence="4" id="KW-1185">Reference proteome</keyword>
<dbReference type="STRING" id="55969.SD72_06000"/>